<dbReference type="Proteomes" id="UP000298652">
    <property type="component" value="Chromosome 5"/>
</dbReference>
<name>A0A4U6UI80_SETVI</name>
<sequence>MSPFLTQRTKSKIVFYRPGKSAETQEVCSLAYKAASFGSMAGRSTASCGRASGGGARSSADGQAAAAAPLPACGGILALRHGDLHGVAPGRGRGGPRGRGEAARAPDGDVRRRGSSTARRKRSAVAGGRGGGRRLEGAGWKEGQ</sequence>
<dbReference type="Gramene" id="TKW13479">
    <property type="protein sequence ID" value="TKW13479"/>
    <property type="gene ID" value="SEVIR_5G103460v2"/>
</dbReference>
<feature type="region of interest" description="Disordered" evidence="1">
    <location>
        <begin position="42"/>
        <end position="65"/>
    </location>
</feature>
<evidence type="ECO:0000313" key="2">
    <source>
        <dbReference type="EMBL" id="TKW13479.1"/>
    </source>
</evidence>
<keyword evidence="3" id="KW-1185">Reference proteome</keyword>
<feature type="compositionally biased region" description="Basic and acidic residues" evidence="1">
    <location>
        <begin position="98"/>
        <end position="112"/>
    </location>
</feature>
<dbReference type="EMBL" id="CM016556">
    <property type="protein sequence ID" value="TKW13479.1"/>
    <property type="molecule type" value="Genomic_DNA"/>
</dbReference>
<proteinExistence type="predicted"/>
<dbReference type="AlphaFoldDB" id="A0A4U6UI80"/>
<evidence type="ECO:0000313" key="3">
    <source>
        <dbReference type="Proteomes" id="UP000298652"/>
    </source>
</evidence>
<organism evidence="2 3">
    <name type="scientific">Setaria viridis</name>
    <name type="common">Green bristlegrass</name>
    <name type="synonym">Setaria italica subsp. viridis</name>
    <dbReference type="NCBI Taxonomy" id="4556"/>
    <lineage>
        <taxon>Eukaryota</taxon>
        <taxon>Viridiplantae</taxon>
        <taxon>Streptophyta</taxon>
        <taxon>Embryophyta</taxon>
        <taxon>Tracheophyta</taxon>
        <taxon>Spermatophyta</taxon>
        <taxon>Magnoliopsida</taxon>
        <taxon>Liliopsida</taxon>
        <taxon>Poales</taxon>
        <taxon>Poaceae</taxon>
        <taxon>PACMAD clade</taxon>
        <taxon>Panicoideae</taxon>
        <taxon>Panicodae</taxon>
        <taxon>Paniceae</taxon>
        <taxon>Cenchrinae</taxon>
        <taxon>Setaria</taxon>
    </lineage>
</organism>
<evidence type="ECO:0000256" key="1">
    <source>
        <dbReference type="SAM" id="MobiDB-lite"/>
    </source>
</evidence>
<reference evidence="2" key="1">
    <citation type="submission" date="2019-03" db="EMBL/GenBank/DDBJ databases">
        <title>WGS assembly of Setaria viridis.</title>
        <authorList>
            <person name="Huang P."/>
            <person name="Jenkins J."/>
            <person name="Grimwood J."/>
            <person name="Barry K."/>
            <person name="Healey A."/>
            <person name="Mamidi S."/>
            <person name="Sreedasyam A."/>
            <person name="Shu S."/>
            <person name="Feldman M."/>
            <person name="Wu J."/>
            <person name="Yu Y."/>
            <person name="Chen C."/>
            <person name="Johnson J."/>
            <person name="Rokhsar D."/>
            <person name="Baxter I."/>
            <person name="Schmutz J."/>
            <person name="Brutnell T."/>
            <person name="Kellogg E."/>
        </authorList>
    </citation>
    <scope>NUCLEOTIDE SEQUENCE [LARGE SCALE GENOMIC DNA]</scope>
</reference>
<gene>
    <name evidence="2" type="ORF">SEVIR_5G103460v2</name>
</gene>
<accession>A0A4U6UI80</accession>
<feature type="region of interest" description="Disordered" evidence="1">
    <location>
        <begin position="84"/>
        <end position="144"/>
    </location>
</feature>
<protein>
    <submittedName>
        <fullName evidence="2">Uncharacterized protein</fullName>
    </submittedName>
</protein>